<proteinExistence type="predicted"/>
<dbReference type="EMBL" id="CP101988">
    <property type="protein sequence ID" value="UUI76250.1"/>
    <property type="molecule type" value="Genomic_DNA"/>
</dbReference>
<dbReference type="RefSeq" id="WP_227570767.1">
    <property type="nucleotide sequence ID" value="NZ_CP101988.1"/>
</dbReference>
<dbReference type="Proteomes" id="UP001316189">
    <property type="component" value="Chromosome"/>
</dbReference>
<organism evidence="3 4">
    <name type="scientific">Cellulomonas chengniuliangii</name>
    <dbReference type="NCBI Taxonomy" id="2968084"/>
    <lineage>
        <taxon>Bacteria</taxon>
        <taxon>Bacillati</taxon>
        <taxon>Actinomycetota</taxon>
        <taxon>Actinomycetes</taxon>
        <taxon>Micrococcales</taxon>
        <taxon>Cellulomonadaceae</taxon>
        <taxon>Cellulomonas</taxon>
    </lineage>
</organism>
<feature type="domain" description="DUF8094" evidence="2">
    <location>
        <begin position="42"/>
        <end position="331"/>
    </location>
</feature>
<dbReference type="PROSITE" id="PS51257">
    <property type="entry name" value="PROKAR_LIPOPROTEIN"/>
    <property type="match status" value="1"/>
</dbReference>
<gene>
    <name evidence="3" type="ORF">NP064_04950</name>
</gene>
<name>A0ABY5L0E5_9CELL</name>
<accession>A0ABY5L0E5</accession>
<evidence type="ECO:0000313" key="4">
    <source>
        <dbReference type="Proteomes" id="UP001316189"/>
    </source>
</evidence>
<sequence length="332" mass="34015">MTSPIRRARAGAVVLAGCLALGACSGSLPEPAPEPAQAVAPPVLTAAQSETVLERLGEVLGQADAALDPALLAERVSGPALAMRGAEYVRASATAGAKPPTALPVTAQSSVVPDTTEWPRTQLVVTEQPEDLQAPRILVLQQASPREPYKLWGWARLGGGVQMPPTADIALGSQPVALDDESLLVKPADLMGLYADVLTNGDASPHAATFGPDFFRTTIEGRRAESQASVQAVGTAAESYTPVGDVIALSTADGGALVVAEMSTVTTLAISQGSLTLTDPFEVALAGKASVGKNLSRTWSDVIVFYVPPAGSVTPQVQVLAAEHALTAVTGE</sequence>
<keyword evidence="4" id="KW-1185">Reference proteome</keyword>
<dbReference type="Pfam" id="PF26366">
    <property type="entry name" value="DUF8094"/>
    <property type="match status" value="1"/>
</dbReference>
<reference evidence="3 4" key="1">
    <citation type="submission" date="2022-07" db="EMBL/GenBank/DDBJ databases">
        <title>Novel species in genus cellulomonas.</title>
        <authorList>
            <person name="Ye L."/>
        </authorList>
    </citation>
    <scope>NUCLEOTIDE SEQUENCE [LARGE SCALE GENOMIC DNA]</scope>
    <source>
        <strain evidence="4">zg-Y338</strain>
    </source>
</reference>
<feature type="chain" id="PRO_5045189371" description="DUF8094 domain-containing protein" evidence="1">
    <location>
        <begin position="26"/>
        <end position="332"/>
    </location>
</feature>
<dbReference type="InterPro" id="IPR058407">
    <property type="entry name" value="DUF8094"/>
</dbReference>
<evidence type="ECO:0000259" key="2">
    <source>
        <dbReference type="Pfam" id="PF26366"/>
    </source>
</evidence>
<feature type="signal peptide" evidence="1">
    <location>
        <begin position="1"/>
        <end position="25"/>
    </location>
</feature>
<evidence type="ECO:0000313" key="3">
    <source>
        <dbReference type="EMBL" id="UUI76250.1"/>
    </source>
</evidence>
<protein>
    <recommendedName>
        <fullName evidence="2">DUF8094 domain-containing protein</fullName>
    </recommendedName>
</protein>
<keyword evidence="1" id="KW-0732">Signal</keyword>
<evidence type="ECO:0000256" key="1">
    <source>
        <dbReference type="SAM" id="SignalP"/>
    </source>
</evidence>